<protein>
    <submittedName>
        <fullName evidence="5">C2H2-type domain-containing protein</fullName>
    </submittedName>
</protein>
<keyword evidence="4" id="KW-1185">Reference proteome</keyword>
<dbReference type="EMBL" id="UZAD01001505">
    <property type="protein sequence ID" value="VDN85117.1"/>
    <property type="molecule type" value="Genomic_DNA"/>
</dbReference>
<evidence type="ECO:0000256" key="1">
    <source>
        <dbReference type="SAM" id="MobiDB-lite"/>
    </source>
</evidence>
<dbReference type="PROSITE" id="PS00028">
    <property type="entry name" value="ZINC_FINGER_C2H2_1"/>
    <property type="match status" value="1"/>
</dbReference>
<evidence type="ECO:0000259" key="2">
    <source>
        <dbReference type="PROSITE" id="PS00028"/>
    </source>
</evidence>
<reference evidence="5" key="1">
    <citation type="submission" date="2017-02" db="UniProtKB">
        <authorList>
            <consortium name="WormBaseParasite"/>
        </authorList>
    </citation>
    <scope>IDENTIFICATION</scope>
</reference>
<dbReference type="InterPro" id="IPR036236">
    <property type="entry name" value="Znf_C2H2_sf"/>
</dbReference>
<evidence type="ECO:0000313" key="5">
    <source>
        <dbReference type="WBParaSite" id="BPAG_0000396701-mRNA-1"/>
    </source>
</evidence>
<feature type="region of interest" description="Disordered" evidence="1">
    <location>
        <begin position="1"/>
        <end position="26"/>
    </location>
</feature>
<reference evidence="3 4" key="2">
    <citation type="submission" date="2018-11" db="EMBL/GenBank/DDBJ databases">
        <authorList>
            <consortium name="Pathogen Informatics"/>
        </authorList>
    </citation>
    <scope>NUCLEOTIDE SEQUENCE [LARGE SCALE GENOMIC DNA]</scope>
</reference>
<feature type="domain" description="C2H2-type" evidence="2">
    <location>
        <begin position="91"/>
        <end position="112"/>
    </location>
</feature>
<proteinExistence type="predicted"/>
<name>A0A0N4T6Y0_BRUPA</name>
<evidence type="ECO:0000313" key="4">
    <source>
        <dbReference type="Proteomes" id="UP000278627"/>
    </source>
</evidence>
<gene>
    <name evidence="3" type="ORF">BPAG_LOCUS3931</name>
</gene>
<dbReference type="SUPFAM" id="SSF57667">
    <property type="entry name" value="beta-beta-alpha zinc fingers"/>
    <property type="match status" value="1"/>
</dbReference>
<accession>A0A0N4T6Y0</accession>
<dbReference type="WBParaSite" id="BPAG_0000396701-mRNA-1">
    <property type="protein sequence ID" value="BPAG_0000396701-mRNA-1"/>
    <property type="gene ID" value="BPAG_0000396701"/>
</dbReference>
<dbReference type="Proteomes" id="UP000278627">
    <property type="component" value="Unassembled WGS sequence"/>
</dbReference>
<organism evidence="5">
    <name type="scientific">Brugia pahangi</name>
    <name type="common">Filarial nematode worm</name>
    <dbReference type="NCBI Taxonomy" id="6280"/>
    <lineage>
        <taxon>Eukaryota</taxon>
        <taxon>Metazoa</taxon>
        <taxon>Ecdysozoa</taxon>
        <taxon>Nematoda</taxon>
        <taxon>Chromadorea</taxon>
        <taxon>Rhabditida</taxon>
        <taxon>Spirurina</taxon>
        <taxon>Spiruromorpha</taxon>
        <taxon>Filarioidea</taxon>
        <taxon>Onchocercidae</taxon>
        <taxon>Brugia</taxon>
    </lineage>
</organism>
<sequence>MFSHVSTEVVEKNRRRNQHAFDSSSQLQTLIDEPAASCTTEQMELWRQPIRRAISNSAGEQKSEVIIPSSDREGWCRNKKYIERVPSGYMCTVCQKVYGRYNSVSYHVTIYHRNPPIRCDEEGCKFSTREARYIHFHKFYRHHVPLPENIDLGKLLLTYIEEPCNAREAHKPTPAMLYQNWPKLSVPAMQEANKFTARNVGPYSGAHGTGRTELSLLTLQIPVILLEEIVLEMSSVWHGCIYEEKLSHQIAPSIADLFYEPSDYDELCFYCVEAAMSPRLSLNKVITCICDAGACCPHHEIPQPRVRIQHKKGTNPTKSVDYVLDEIFGLQSDCCTKYANYQIKIIENCQENVAVKVQQNFTEKRSVCIDQNITRRYVILTFLLL</sequence>
<dbReference type="InterPro" id="IPR013087">
    <property type="entry name" value="Znf_C2H2_type"/>
</dbReference>
<dbReference type="STRING" id="6280.A0A0N4T6Y0"/>
<dbReference type="AlphaFoldDB" id="A0A0N4T6Y0"/>
<dbReference type="SMART" id="SM00355">
    <property type="entry name" value="ZnF_C2H2"/>
    <property type="match status" value="2"/>
</dbReference>
<evidence type="ECO:0000313" key="3">
    <source>
        <dbReference type="EMBL" id="VDN85117.1"/>
    </source>
</evidence>